<dbReference type="EMBL" id="CAKASE010000047">
    <property type="protein sequence ID" value="CAG9561623.1"/>
    <property type="molecule type" value="Genomic_DNA"/>
</dbReference>
<dbReference type="PANTHER" id="PTHR10826">
    <property type="entry name" value="COMPLEMENT COMPONENT 1"/>
    <property type="match status" value="1"/>
</dbReference>
<comment type="similarity">
    <text evidence="1">Belongs to the MAM33 family.</text>
</comment>
<dbReference type="Gene3D" id="3.10.280.10">
    <property type="entry name" value="Mitochondrial glycoprotein"/>
    <property type="match status" value="1"/>
</dbReference>
<dbReference type="PANTHER" id="PTHR10826:SF1">
    <property type="entry name" value="COMPLEMENT COMPONENT 1 Q SUBCOMPONENT-BINDING PROTEIN, MITOCHONDRIAL"/>
    <property type="match status" value="1"/>
</dbReference>
<reference evidence="2" key="1">
    <citation type="submission" date="2021-09" db="EMBL/GenBank/DDBJ databases">
        <authorList>
            <person name="Martin H S."/>
        </authorList>
    </citation>
    <scope>NUCLEOTIDE SEQUENCE</scope>
</reference>
<comment type="caution">
    <text evidence="2">The sequence shown here is derived from an EMBL/GenBank/DDBJ whole genome shotgun (WGS) entry which is preliminary data.</text>
</comment>
<protein>
    <submittedName>
        <fullName evidence="2">(African queen) hypothetical protein</fullName>
    </submittedName>
</protein>
<dbReference type="OrthoDB" id="278212at2759"/>
<keyword evidence="3" id="KW-1185">Reference proteome</keyword>
<name>A0A8J2VX76_9NEOP</name>
<dbReference type="Pfam" id="PF02330">
    <property type="entry name" value="MAM33"/>
    <property type="match status" value="1"/>
</dbReference>
<gene>
    <name evidence="2" type="ORF">DCHRY22_LOCUS3101</name>
</gene>
<dbReference type="AlphaFoldDB" id="A0A8J2VX76"/>
<evidence type="ECO:0000313" key="3">
    <source>
        <dbReference type="Proteomes" id="UP000789524"/>
    </source>
</evidence>
<dbReference type="Proteomes" id="UP000789524">
    <property type="component" value="Unassembled WGS sequence"/>
</dbReference>
<dbReference type="FunFam" id="3.10.280.10:FF:000005">
    <property type="entry name" value="Glycoprotein gC1qBP, putative"/>
    <property type="match status" value="1"/>
</dbReference>
<sequence length="274" mass="30674">MSGLVRTAHRVMQSCIKNSGLTGAIVCRTQAPVKRDFTRGIWHMSCSKRMDSSYTSDLLKNHSNTCSCGCGLKALHTKGERELVEFLTEEIVAERKAQKVKTLPGEVEGFKVQGDGAEVVLTKQLKDEIVRITFNVNHTVDTEDFGDESQQEKQEFSEMRSKPQFEVDLVRGDTTLGFTCSFLQDQPSAGADEYNDIFGIDEVTLYKGEWSDKVYAVAGDVLDGYLYDLLMNLLEEKGISNDFVQKLSDFSTAYEHTAYINLLEGISKFTIGKQ</sequence>
<dbReference type="GO" id="GO:0005759">
    <property type="term" value="C:mitochondrial matrix"/>
    <property type="evidence" value="ECO:0007669"/>
    <property type="project" value="InterPro"/>
</dbReference>
<dbReference type="SUPFAM" id="SSF54529">
    <property type="entry name" value="Mitochondrial glycoprotein MAM33-like"/>
    <property type="match status" value="1"/>
</dbReference>
<evidence type="ECO:0000313" key="2">
    <source>
        <dbReference type="EMBL" id="CAG9561623.1"/>
    </source>
</evidence>
<accession>A0A8J2VX76</accession>
<dbReference type="InterPro" id="IPR036561">
    <property type="entry name" value="MAM33_sf"/>
</dbReference>
<evidence type="ECO:0000256" key="1">
    <source>
        <dbReference type="ARBA" id="ARBA00005457"/>
    </source>
</evidence>
<proteinExistence type="inferred from homology"/>
<dbReference type="InterPro" id="IPR003428">
    <property type="entry name" value="MAM33"/>
</dbReference>
<organism evidence="2 3">
    <name type="scientific">Danaus chrysippus</name>
    <name type="common">African queen</name>
    <dbReference type="NCBI Taxonomy" id="151541"/>
    <lineage>
        <taxon>Eukaryota</taxon>
        <taxon>Metazoa</taxon>
        <taxon>Ecdysozoa</taxon>
        <taxon>Arthropoda</taxon>
        <taxon>Hexapoda</taxon>
        <taxon>Insecta</taxon>
        <taxon>Pterygota</taxon>
        <taxon>Neoptera</taxon>
        <taxon>Endopterygota</taxon>
        <taxon>Lepidoptera</taxon>
        <taxon>Glossata</taxon>
        <taxon>Ditrysia</taxon>
        <taxon>Papilionoidea</taxon>
        <taxon>Nymphalidae</taxon>
        <taxon>Danainae</taxon>
        <taxon>Danaini</taxon>
        <taxon>Danaina</taxon>
        <taxon>Danaus</taxon>
        <taxon>Anosia</taxon>
    </lineage>
</organism>
<dbReference type="GO" id="GO:0042256">
    <property type="term" value="P:cytosolic ribosome assembly"/>
    <property type="evidence" value="ECO:0007669"/>
    <property type="project" value="TreeGrafter"/>
</dbReference>